<dbReference type="InterPro" id="IPR015943">
    <property type="entry name" value="WD40/YVTN_repeat-like_dom_sf"/>
</dbReference>
<keyword evidence="1 3" id="KW-0853">WD repeat</keyword>
<proteinExistence type="predicted"/>
<dbReference type="SMART" id="SM00320">
    <property type="entry name" value="WD40"/>
    <property type="match status" value="2"/>
</dbReference>
<protein>
    <submittedName>
        <fullName evidence="5">F-box/WD-40 repeat-containing protein</fullName>
    </submittedName>
</protein>
<feature type="domain" description="F-box" evidence="4">
    <location>
        <begin position="80"/>
        <end position="126"/>
    </location>
</feature>
<evidence type="ECO:0000256" key="2">
    <source>
        <dbReference type="ARBA" id="ARBA00022737"/>
    </source>
</evidence>
<dbReference type="InterPro" id="IPR019775">
    <property type="entry name" value="WD40_repeat_CS"/>
</dbReference>
<reference evidence="5 6" key="1">
    <citation type="submission" date="2016-09" db="EMBL/GenBank/DDBJ databases">
        <title>The draft genome of Dichanthelium oligosanthes: A C3 panicoid grass species.</title>
        <authorList>
            <person name="Studer A.J."/>
            <person name="Schnable J.C."/>
            <person name="Brutnell T.P."/>
        </authorList>
    </citation>
    <scope>NUCLEOTIDE SEQUENCE [LARGE SCALE GENOMIC DNA]</scope>
    <source>
        <strain evidence="6">cv. Kellogg 1175</strain>
        <tissue evidence="5">Leaf</tissue>
    </source>
</reference>
<feature type="repeat" description="WD" evidence="3">
    <location>
        <begin position="178"/>
        <end position="219"/>
    </location>
</feature>
<dbReference type="OrthoDB" id="190105at2759"/>
<dbReference type="PROSITE" id="PS50181">
    <property type="entry name" value="FBOX"/>
    <property type="match status" value="1"/>
</dbReference>
<dbReference type="PANTHER" id="PTHR19855">
    <property type="entry name" value="WD40 REPEAT PROTEIN 12, 37"/>
    <property type="match status" value="1"/>
</dbReference>
<evidence type="ECO:0000256" key="3">
    <source>
        <dbReference type="PROSITE-ProRule" id="PRU00221"/>
    </source>
</evidence>
<name>A0A1E5UXA7_9POAL</name>
<dbReference type="SUPFAM" id="SSF50978">
    <property type="entry name" value="WD40 repeat-like"/>
    <property type="match status" value="1"/>
</dbReference>
<dbReference type="Gene3D" id="1.20.1280.50">
    <property type="match status" value="1"/>
</dbReference>
<dbReference type="Pfam" id="PF00646">
    <property type="entry name" value="F-box"/>
    <property type="match status" value="1"/>
</dbReference>
<dbReference type="PROSITE" id="PS00678">
    <property type="entry name" value="WD_REPEATS_1"/>
    <property type="match status" value="1"/>
</dbReference>
<feature type="non-terminal residue" evidence="5">
    <location>
        <position position="264"/>
    </location>
</feature>
<organism evidence="5 6">
    <name type="scientific">Dichanthelium oligosanthes</name>
    <dbReference type="NCBI Taxonomy" id="888268"/>
    <lineage>
        <taxon>Eukaryota</taxon>
        <taxon>Viridiplantae</taxon>
        <taxon>Streptophyta</taxon>
        <taxon>Embryophyta</taxon>
        <taxon>Tracheophyta</taxon>
        <taxon>Spermatophyta</taxon>
        <taxon>Magnoliopsida</taxon>
        <taxon>Liliopsida</taxon>
        <taxon>Poales</taxon>
        <taxon>Poaceae</taxon>
        <taxon>PACMAD clade</taxon>
        <taxon>Panicoideae</taxon>
        <taxon>Panicodae</taxon>
        <taxon>Paniceae</taxon>
        <taxon>Dichantheliinae</taxon>
        <taxon>Dichanthelium</taxon>
    </lineage>
</organism>
<dbReference type="InterPro" id="IPR001680">
    <property type="entry name" value="WD40_rpt"/>
</dbReference>
<dbReference type="Proteomes" id="UP000095767">
    <property type="component" value="Unassembled WGS sequence"/>
</dbReference>
<evidence type="ECO:0000256" key="1">
    <source>
        <dbReference type="ARBA" id="ARBA00022574"/>
    </source>
</evidence>
<dbReference type="EMBL" id="LWDX02059572">
    <property type="protein sequence ID" value="OEL17562.1"/>
    <property type="molecule type" value="Genomic_DNA"/>
</dbReference>
<dbReference type="SMART" id="SM00256">
    <property type="entry name" value="FBOX"/>
    <property type="match status" value="1"/>
</dbReference>
<dbReference type="SUPFAM" id="SSF81383">
    <property type="entry name" value="F-box domain"/>
    <property type="match status" value="1"/>
</dbReference>
<dbReference type="InterPro" id="IPR036322">
    <property type="entry name" value="WD40_repeat_dom_sf"/>
</dbReference>
<dbReference type="FunFam" id="1.20.1280.50:FF:000058">
    <property type="entry name" value="OSJNBa0058K23.14 protein"/>
    <property type="match status" value="1"/>
</dbReference>
<evidence type="ECO:0000313" key="5">
    <source>
        <dbReference type="EMBL" id="OEL17562.1"/>
    </source>
</evidence>
<dbReference type="Pfam" id="PF00400">
    <property type="entry name" value="WD40"/>
    <property type="match status" value="1"/>
</dbReference>
<dbReference type="Gene3D" id="2.130.10.10">
    <property type="entry name" value="YVTN repeat-like/Quinoprotein amine dehydrogenase"/>
    <property type="match status" value="1"/>
</dbReference>
<dbReference type="STRING" id="888268.A0A1E5UXA7"/>
<keyword evidence="2" id="KW-0677">Repeat</keyword>
<sequence>MAFDCNKARGISSPDNCSSICTEGTVIQANPLYHYWKPKGLKSLDKLENEKSSYESIPRDSNPKQDDEAIDEATASTCSIMCFTDLPAALVCEVLARLDAKELGIVSCVSTLLHTLATDHQGWKKLYCERWGLPNFPATVNGPLVPGVPLDGKSWKSFFVEREFRSKSFMGRYNMDILRGHNEDVRAVFLLASANLIFTGGRDSMVRIWNMEEGLLIDTSRPLGGTIRAIAADTRLLVTGGTNAYIQCWRAVEGNDHLFHVSGS</sequence>
<keyword evidence="6" id="KW-1185">Reference proteome</keyword>
<gene>
    <name evidence="5" type="ORF">BAE44_0021418</name>
</gene>
<dbReference type="PROSITE" id="PS50082">
    <property type="entry name" value="WD_REPEATS_2"/>
    <property type="match status" value="1"/>
</dbReference>
<dbReference type="AlphaFoldDB" id="A0A1E5UXA7"/>
<comment type="caution">
    <text evidence="5">The sequence shown here is derived from an EMBL/GenBank/DDBJ whole genome shotgun (WGS) entry which is preliminary data.</text>
</comment>
<evidence type="ECO:0000259" key="4">
    <source>
        <dbReference type="PROSITE" id="PS50181"/>
    </source>
</evidence>
<dbReference type="InterPro" id="IPR036047">
    <property type="entry name" value="F-box-like_dom_sf"/>
</dbReference>
<accession>A0A1E5UXA7</accession>
<dbReference type="PANTHER" id="PTHR19855:SF19">
    <property type="entry name" value="OS04G0619700 PROTEIN"/>
    <property type="match status" value="1"/>
</dbReference>
<dbReference type="InterPro" id="IPR001810">
    <property type="entry name" value="F-box_dom"/>
</dbReference>
<dbReference type="PROSITE" id="PS50294">
    <property type="entry name" value="WD_REPEATS_REGION"/>
    <property type="match status" value="1"/>
</dbReference>
<evidence type="ECO:0000313" key="6">
    <source>
        <dbReference type="Proteomes" id="UP000095767"/>
    </source>
</evidence>